<dbReference type="Pfam" id="PF13621">
    <property type="entry name" value="Cupin_8"/>
    <property type="match status" value="1"/>
</dbReference>
<dbReference type="PROSITE" id="PS51184">
    <property type="entry name" value="JMJC"/>
    <property type="match status" value="1"/>
</dbReference>
<dbReference type="PANTHER" id="PTHR12461:SF105">
    <property type="entry name" value="HYPOXIA-INDUCIBLE FACTOR 1-ALPHA INHIBITOR"/>
    <property type="match status" value="1"/>
</dbReference>
<comment type="caution">
    <text evidence="2">The sequence shown here is derived from an EMBL/GenBank/DDBJ whole genome shotgun (WGS) entry which is preliminary data.</text>
</comment>
<proteinExistence type="predicted"/>
<dbReference type="EMBL" id="JAAMPI010000304">
    <property type="protein sequence ID" value="KAF4632943.1"/>
    <property type="molecule type" value="Genomic_DNA"/>
</dbReference>
<name>A0A8H4RPH9_9HELO</name>
<feature type="domain" description="JmjC" evidence="1">
    <location>
        <begin position="161"/>
        <end position="335"/>
    </location>
</feature>
<dbReference type="AlphaFoldDB" id="A0A8H4RPH9"/>
<evidence type="ECO:0000313" key="2">
    <source>
        <dbReference type="EMBL" id="KAF4632943.1"/>
    </source>
</evidence>
<keyword evidence="3" id="KW-1185">Reference proteome</keyword>
<organism evidence="2 3">
    <name type="scientific">Cudoniella acicularis</name>
    <dbReference type="NCBI Taxonomy" id="354080"/>
    <lineage>
        <taxon>Eukaryota</taxon>
        <taxon>Fungi</taxon>
        <taxon>Dikarya</taxon>
        <taxon>Ascomycota</taxon>
        <taxon>Pezizomycotina</taxon>
        <taxon>Leotiomycetes</taxon>
        <taxon>Helotiales</taxon>
        <taxon>Tricladiaceae</taxon>
        <taxon>Cudoniella</taxon>
    </lineage>
</organism>
<dbReference type="InterPro" id="IPR003347">
    <property type="entry name" value="JmjC_dom"/>
</dbReference>
<dbReference type="InterPro" id="IPR041667">
    <property type="entry name" value="Cupin_8"/>
</dbReference>
<dbReference type="Gene3D" id="2.60.120.650">
    <property type="entry name" value="Cupin"/>
    <property type="match status" value="1"/>
</dbReference>
<evidence type="ECO:0000259" key="1">
    <source>
        <dbReference type="PROSITE" id="PS51184"/>
    </source>
</evidence>
<dbReference type="PANTHER" id="PTHR12461">
    <property type="entry name" value="HYPOXIA-INDUCIBLE FACTOR 1 ALPHA INHIBITOR-RELATED"/>
    <property type="match status" value="1"/>
</dbReference>
<evidence type="ECO:0000313" key="3">
    <source>
        <dbReference type="Proteomes" id="UP000566819"/>
    </source>
</evidence>
<reference evidence="2 3" key="1">
    <citation type="submission" date="2020-03" db="EMBL/GenBank/DDBJ databases">
        <title>Draft Genome Sequence of Cudoniella acicularis.</title>
        <authorList>
            <person name="Buettner E."/>
            <person name="Kellner H."/>
        </authorList>
    </citation>
    <scope>NUCLEOTIDE SEQUENCE [LARGE SCALE GENOMIC DNA]</scope>
    <source>
        <strain evidence="2 3">DSM 108380</strain>
    </source>
</reference>
<accession>A0A8H4RPH9</accession>
<sequence>MLTKIKRAERASSGLKLRISCSFERLHTLRTLPAVESLSGPLDAVDIDEFRLRAFIPETPLLITTKSTTNGIDLVSLSDNSIPATNKWFHYDTVGPDGGKSGPRVAHEYLSPFDETILPYEYILHSQNPNLRQLKARPLQDIFITSLVEKSPKNTFHRFNAPLALFLEACRPPKLPKLYIAQAQIVDLPKELQDDLPTPRIVKEAGRGDIYDRNIWLGIPRTFTPLHKDPNPNLFVQLAGTKRVRLFKPSIGRGIFWEVQQKIGQHSSSSLRGEEMMEGTEFAALNDAVWRRDMQYEGFEVSLSAGDALFIPKGFWHSIKSVGRDITASVNWWFR</sequence>
<dbReference type="Proteomes" id="UP000566819">
    <property type="component" value="Unassembled WGS sequence"/>
</dbReference>
<protein>
    <recommendedName>
        <fullName evidence="1">JmjC domain-containing protein</fullName>
    </recommendedName>
</protein>
<dbReference type="OrthoDB" id="263283at2759"/>
<dbReference type="SUPFAM" id="SSF51197">
    <property type="entry name" value="Clavaminate synthase-like"/>
    <property type="match status" value="1"/>
</dbReference>
<gene>
    <name evidence="2" type="ORF">G7Y89_g5189</name>
</gene>